<evidence type="ECO:0000313" key="3">
    <source>
        <dbReference type="Proteomes" id="UP000275076"/>
    </source>
</evidence>
<dbReference type="Proteomes" id="UP000275076">
    <property type="component" value="Unassembled WGS sequence"/>
</dbReference>
<dbReference type="OrthoDB" id="1957848at2"/>
<comment type="caution">
    <text evidence="2">The sequence shown here is derived from an EMBL/GenBank/DDBJ whole genome shotgun (WGS) entry which is preliminary data.</text>
</comment>
<dbReference type="EMBL" id="RBVX01000023">
    <property type="protein sequence ID" value="RSL31509.1"/>
    <property type="molecule type" value="Genomic_DNA"/>
</dbReference>
<feature type="transmembrane region" description="Helical" evidence="1">
    <location>
        <begin position="12"/>
        <end position="33"/>
    </location>
</feature>
<proteinExistence type="predicted"/>
<name>A0A428MZQ8_9BACI</name>
<evidence type="ECO:0000256" key="1">
    <source>
        <dbReference type="SAM" id="Phobius"/>
    </source>
</evidence>
<keyword evidence="1" id="KW-0472">Membrane</keyword>
<dbReference type="AlphaFoldDB" id="A0A428MZQ8"/>
<keyword evidence="3" id="KW-1185">Reference proteome</keyword>
<dbReference type="RefSeq" id="WP_125558302.1">
    <property type="nucleotide sequence ID" value="NZ_RBVX01000023.1"/>
</dbReference>
<feature type="transmembrane region" description="Helical" evidence="1">
    <location>
        <begin position="45"/>
        <end position="65"/>
    </location>
</feature>
<gene>
    <name evidence="2" type="ORF">D7Z54_19920</name>
</gene>
<organism evidence="2 3">
    <name type="scientific">Salibacterium salarium</name>
    <dbReference type="NCBI Taxonomy" id="284579"/>
    <lineage>
        <taxon>Bacteria</taxon>
        <taxon>Bacillati</taxon>
        <taxon>Bacillota</taxon>
        <taxon>Bacilli</taxon>
        <taxon>Bacillales</taxon>
        <taxon>Bacillaceae</taxon>
    </lineage>
</organism>
<sequence>MFIGLMQGIGIFYYWTWFIWPFVFVFSLVYAISSLVKDDTASMKPVIAASISLLIILAGITSPVFNQL</sequence>
<evidence type="ECO:0000313" key="2">
    <source>
        <dbReference type="EMBL" id="RSL31509.1"/>
    </source>
</evidence>
<accession>A0A428MZQ8</accession>
<keyword evidence="1" id="KW-0812">Transmembrane</keyword>
<keyword evidence="1" id="KW-1133">Transmembrane helix</keyword>
<protein>
    <submittedName>
        <fullName evidence="2">Uncharacterized protein</fullName>
    </submittedName>
</protein>
<reference evidence="2 3" key="1">
    <citation type="submission" date="2018-10" db="EMBL/GenBank/DDBJ databases">
        <title>Draft genome sequence of Bacillus salarius IM0101, isolated from a hypersaline soil in Inner Mongolia, China.</title>
        <authorList>
            <person name="Yamprayoonswat W."/>
            <person name="Boonvisut S."/>
            <person name="Jumpathong W."/>
            <person name="Sittihan S."/>
            <person name="Ruangsuj P."/>
            <person name="Wanthongcharoen S."/>
            <person name="Thongpramul N."/>
            <person name="Pimmason S."/>
            <person name="Yu B."/>
            <person name="Yasawong M."/>
        </authorList>
    </citation>
    <scope>NUCLEOTIDE SEQUENCE [LARGE SCALE GENOMIC DNA]</scope>
    <source>
        <strain evidence="2 3">IM0101</strain>
    </source>
</reference>